<dbReference type="Pfam" id="PF01613">
    <property type="entry name" value="Flavin_Reduct"/>
    <property type="match status" value="1"/>
</dbReference>
<dbReference type="GO" id="GO:0004497">
    <property type="term" value="F:monooxygenase activity"/>
    <property type="evidence" value="ECO:0007669"/>
    <property type="project" value="UniProtKB-KW"/>
</dbReference>
<organism evidence="3 4">
    <name type="scientific">Rhizobium loti</name>
    <name type="common">Mesorhizobium loti</name>
    <dbReference type="NCBI Taxonomy" id="381"/>
    <lineage>
        <taxon>Bacteria</taxon>
        <taxon>Pseudomonadati</taxon>
        <taxon>Pseudomonadota</taxon>
        <taxon>Alphaproteobacteria</taxon>
        <taxon>Hyphomicrobiales</taxon>
        <taxon>Phyllobacteriaceae</taxon>
        <taxon>Mesorhizobium</taxon>
    </lineage>
</organism>
<dbReference type="GO" id="GO:0006208">
    <property type="term" value="P:pyrimidine nucleobase catabolic process"/>
    <property type="evidence" value="ECO:0007669"/>
    <property type="project" value="TreeGrafter"/>
</dbReference>
<dbReference type="SUPFAM" id="SSF50475">
    <property type="entry name" value="FMN-binding split barrel"/>
    <property type="match status" value="1"/>
</dbReference>
<gene>
    <name evidence="3" type="ORF">BAE39_20425</name>
</gene>
<comment type="caution">
    <text evidence="3">The sequence shown here is derived from an EMBL/GenBank/DDBJ whole genome shotgun (WGS) entry which is preliminary data.</text>
</comment>
<dbReference type="GO" id="GO:0010181">
    <property type="term" value="F:FMN binding"/>
    <property type="evidence" value="ECO:0007669"/>
    <property type="project" value="InterPro"/>
</dbReference>
<dbReference type="AlphaFoldDB" id="A0A1A5I1K4"/>
<dbReference type="GO" id="GO:0042602">
    <property type="term" value="F:riboflavin reductase (NADPH) activity"/>
    <property type="evidence" value="ECO:0007669"/>
    <property type="project" value="TreeGrafter"/>
</dbReference>
<protein>
    <submittedName>
        <fullName evidence="3">4-hydroxyphenylacetate 3-monooxygenase</fullName>
    </submittedName>
</protein>
<dbReference type="InterPro" id="IPR012349">
    <property type="entry name" value="Split_barrel_FMN-bd"/>
</dbReference>
<keyword evidence="3" id="KW-0503">Monooxygenase</keyword>
<sequence>MLKKNDIGPQAYRDAMSHFAGHVHVVTTDGPAGKRGTTVIAACSVSDTPPTILVCLNRENANNELFVKNGRFALNTLASHQEPLSIGFSGITGLPVEERFALGEWDVISTGAPTLKGALAVFDCELIDTKDLATHRVLFGKVTGLRMGDNLRPLIYHARGYHVLDSGAAAFTEKE</sequence>
<evidence type="ECO:0000259" key="2">
    <source>
        <dbReference type="SMART" id="SM00903"/>
    </source>
</evidence>
<name>A0A1A5I1K4_RHILI</name>
<proteinExistence type="predicted"/>
<dbReference type="Gene3D" id="2.30.110.10">
    <property type="entry name" value="Electron Transport, Fmn-binding Protein, Chain A"/>
    <property type="match status" value="1"/>
</dbReference>
<dbReference type="PANTHER" id="PTHR30466:SF1">
    <property type="entry name" value="FMN REDUCTASE (NADH) RUTF"/>
    <property type="match status" value="1"/>
</dbReference>
<dbReference type="InterPro" id="IPR002563">
    <property type="entry name" value="Flavin_Rdtase-like_dom"/>
</dbReference>
<evidence type="ECO:0000313" key="4">
    <source>
        <dbReference type="Proteomes" id="UP000093748"/>
    </source>
</evidence>
<dbReference type="EMBL" id="LZTJ01000031">
    <property type="protein sequence ID" value="OBP72895.1"/>
    <property type="molecule type" value="Genomic_DNA"/>
</dbReference>
<dbReference type="OrthoDB" id="9789254at2"/>
<dbReference type="GeneID" id="66684377"/>
<reference evidence="4" key="1">
    <citation type="submission" date="2016-06" db="EMBL/GenBank/DDBJ databases">
        <title>NZP2037 Pacbio-Illumina hybrid assembly.</title>
        <authorList>
            <person name="Ramsay J.P."/>
        </authorList>
    </citation>
    <scope>NUCLEOTIDE SEQUENCE [LARGE SCALE GENOMIC DNA]</scope>
    <source>
        <strain evidence="4">R7ANS::ICEMlSym2042</strain>
    </source>
</reference>
<dbReference type="PANTHER" id="PTHR30466">
    <property type="entry name" value="FLAVIN REDUCTASE"/>
    <property type="match status" value="1"/>
</dbReference>
<feature type="domain" description="Flavin reductase like" evidence="2">
    <location>
        <begin position="16"/>
        <end position="163"/>
    </location>
</feature>
<dbReference type="InterPro" id="IPR050268">
    <property type="entry name" value="NADH-dep_flavin_reductase"/>
</dbReference>
<keyword evidence="1" id="KW-0560">Oxidoreductase</keyword>
<dbReference type="RefSeq" id="WP_010909115.1">
    <property type="nucleotide sequence ID" value="NZ_LZTH01000010.1"/>
</dbReference>
<evidence type="ECO:0000313" key="3">
    <source>
        <dbReference type="EMBL" id="OBP72895.1"/>
    </source>
</evidence>
<dbReference type="SMART" id="SM00903">
    <property type="entry name" value="Flavin_Reduct"/>
    <property type="match status" value="1"/>
</dbReference>
<evidence type="ECO:0000256" key="1">
    <source>
        <dbReference type="ARBA" id="ARBA00023002"/>
    </source>
</evidence>
<accession>A0A1A5I1K4</accession>
<dbReference type="Proteomes" id="UP000093748">
    <property type="component" value="Unassembled WGS sequence"/>
</dbReference>